<feature type="region of interest" description="Disordered" evidence="8">
    <location>
        <begin position="1"/>
        <end position="37"/>
    </location>
</feature>
<dbReference type="AlphaFoldDB" id="A0A183JAD5"/>
<reference evidence="12" key="1">
    <citation type="submission" date="2016-06" db="UniProtKB">
        <authorList>
            <consortium name="WormBaseParasite"/>
        </authorList>
    </citation>
    <scope>IDENTIFICATION</scope>
</reference>
<comment type="subcellular location">
    <subcellularLocation>
        <location evidence="1">Nucleus</location>
    </subcellularLocation>
</comment>
<accession>A0A183JAD5</accession>
<protein>
    <submittedName>
        <fullName evidence="12">Paired domain-containing protein</fullName>
    </submittedName>
</protein>
<reference evidence="10 11" key="2">
    <citation type="submission" date="2018-11" db="EMBL/GenBank/DDBJ databases">
        <authorList>
            <consortium name="Pathogen Informatics"/>
        </authorList>
    </citation>
    <scope>NUCLEOTIDE SEQUENCE [LARGE SCALE GENOMIC DNA]</scope>
</reference>
<evidence type="ECO:0000256" key="8">
    <source>
        <dbReference type="SAM" id="MobiDB-lite"/>
    </source>
</evidence>
<dbReference type="InterPro" id="IPR009057">
    <property type="entry name" value="Homeodomain-like_sf"/>
</dbReference>
<evidence type="ECO:0000313" key="12">
    <source>
        <dbReference type="WBParaSite" id="SBAD_0001324601-mRNA-1"/>
    </source>
</evidence>
<evidence type="ECO:0000256" key="1">
    <source>
        <dbReference type="ARBA" id="ARBA00004123"/>
    </source>
</evidence>
<evidence type="ECO:0000256" key="4">
    <source>
        <dbReference type="ARBA" id="ARBA00023015"/>
    </source>
</evidence>
<dbReference type="InterPro" id="IPR043565">
    <property type="entry name" value="PAX_fam"/>
</dbReference>
<evidence type="ECO:0000313" key="11">
    <source>
        <dbReference type="Proteomes" id="UP000270296"/>
    </source>
</evidence>
<dbReference type="FunFam" id="1.10.10.10:FF:000003">
    <property type="entry name" value="Paired box protein Pax-6"/>
    <property type="match status" value="1"/>
</dbReference>
<dbReference type="Proteomes" id="UP000270296">
    <property type="component" value="Unassembled WGS sequence"/>
</dbReference>
<dbReference type="OrthoDB" id="5868493at2759"/>
<keyword evidence="11" id="KW-1185">Reference proteome</keyword>
<dbReference type="GO" id="GO:0000978">
    <property type="term" value="F:RNA polymerase II cis-regulatory region sequence-specific DNA binding"/>
    <property type="evidence" value="ECO:0007669"/>
    <property type="project" value="TreeGrafter"/>
</dbReference>
<keyword evidence="4" id="KW-0805">Transcription regulation</keyword>
<keyword evidence="7" id="KW-0539">Nucleus</keyword>
<proteinExistence type="predicted"/>
<keyword evidence="3" id="KW-0563">Paired box</keyword>
<dbReference type="EMBL" id="UZAM01019010">
    <property type="protein sequence ID" value="VDP52138.1"/>
    <property type="molecule type" value="Genomic_DNA"/>
</dbReference>
<dbReference type="GO" id="GO:0005634">
    <property type="term" value="C:nucleus"/>
    <property type="evidence" value="ECO:0007669"/>
    <property type="project" value="UniProtKB-SubCell"/>
</dbReference>
<gene>
    <name evidence="10" type="ORF">SBAD_LOCUS12833</name>
</gene>
<dbReference type="PANTHER" id="PTHR45636">
    <property type="entry name" value="PAIRED BOX PROTEIN PAX-6-RELATED-RELATED"/>
    <property type="match status" value="1"/>
</dbReference>
<evidence type="ECO:0000256" key="2">
    <source>
        <dbReference type="ARBA" id="ARBA00022473"/>
    </source>
</evidence>
<dbReference type="PRINTS" id="PR00027">
    <property type="entry name" value="PAIREDBOX"/>
</dbReference>
<dbReference type="InterPro" id="IPR036388">
    <property type="entry name" value="WH-like_DNA-bd_sf"/>
</dbReference>
<keyword evidence="5" id="KW-0238">DNA-binding</keyword>
<dbReference type="SMART" id="SM00351">
    <property type="entry name" value="PAX"/>
    <property type="match status" value="1"/>
</dbReference>
<dbReference type="WBParaSite" id="SBAD_0001324601-mRNA-1">
    <property type="protein sequence ID" value="SBAD_0001324601-mRNA-1"/>
    <property type="gene ID" value="SBAD_0001324601"/>
</dbReference>
<dbReference type="SUPFAM" id="SSF46689">
    <property type="entry name" value="Homeodomain-like"/>
    <property type="match status" value="1"/>
</dbReference>
<feature type="domain" description="Paired" evidence="9">
    <location>
        <begin position="36"/>
        <end position="157"/>
    </location>
</feature>
<dbReference type="InterPro" id="IPR001523">
    <property type="entry name" value="Paired_dom"/>
</dbReference>
<dbReference type="PROSITE" id="PS51057">
    <property type="entry name" value="PAIRED_2"/>
    <property type="match status" value="1"/>
</dbReference>
<evidence type="ECO:0000256" key="3">
    <source>
        <dbReference type="ARBA" id="ARBA00022724"/>
    </source>
</evidence>
<evidence type="ECO:0000256" key="7">
    <source>
        <dbReference type="ARBA" id="ARBA00023242"/>
    </source>
</evidence>
<dbReference type="Gene3D" id="1.10.10.10">
    <property type="entry name" value="Winged helix-like DNA-binding domain superfamily/Winged helix DNA-binding domain"/>
    <property type="match status" value="2"/>
</dbReference>
<feature type="compositionally biased region" description="Polar residues" evidence="8">
    <location>
        <begin position="10"/>
        <end position="21"/>
    </location>
</feature>
<keyword evidence="2" id="KW-0217">Developmental protein</keyword>
<evidence type="ECO:0000313" key="10">
    <source>
        <dbReference type="EMBL" id="VDP52138.1"/>
    </source>
</evidence>
<name>A0A183JAD5_9BILA</name>
<dbReference type="Pfam" id="PF00292">
    <property type="entry name" value="PAX"/>
    <property type="match status" value="1"/>
</dbReference>
<organism evidence="12">
    <name type="scientific">Soboliphyme baturini</name>
    <dbReference type="NCBI Taxonomy" id="241478"/>
    <lineage>
        <taxon>Eukaryota</taxon>
        <taxon>Metazoa</taxon>
        <taxon>Ecdysozoa</taxon>
        <taxon>Nematoda</taxon>
        <taxon>Enoplea</taxon>
        <taxon>Dorylaimia</taxon>
        <taxon>Dioctophymatida</taxon>
        <taxon>Dioctophymatoidea</taxon>
        <taxon>Soboliphymatidae</taxon>
        <taxon>Soboliphyme</taxon>
    </lineage>
</organism>
<dbReference type="GO" id="GO:0000981">
    <property type="term" value="F:DNA-binding transcription factor activity, RNA polymerase II-specific"/>
    <property type="evidence" value="ECO:0007669"/>
    <property type="project" value="TreeGrafter"/>
</dbReference>
<evidence type="ECO:0000256" key="5">
    <source>
        <dbReference type="ARBA" id="ARBA00023125"/>
    </source>
</evidence>
<evidence type="ECO:0000256" key="6">
    <source>
        <dbReference type="ARBA" id="ARBA00023163"/>
    </source>
</evidence>
<sequence length="157" mass="17749">KVEEYERQYQPDSSTPTTWVQSKCKEQEKPWSSSETRTATNQLGGIYANGRPLPATLRRKIVEMAISGVKPCRISKELRVSHGCVSKILSKWRETGSINPGKIGGSKPKKSLPEVIAAINIYKRRRPSMFSWEIRERLLADGICNEYNVPSISSINR</sequence>
<evidence type="ECO:0000259" key="9">
    <source>
        <dbReference type="PROSITE" id="PS51057"/>
    </source>
</evidence>
<keyword evidence="6" id="KW-0804">Transcription</keyword>